<feature type="compositionally biased region" description="Low complexity" evidence="1">
    <location>
        <begin position="1"/>
        <end position="22"/>
    </location>
</feature>
<feature type="region of interest" description="Disordered" evidence="1">
    <location>
        <begin position="1"/>
        <end position="23"/>
    </location>
</feature>
<dbReference type="RefSeq" id="XP_003855899.1">
    <property type="nucleotide sequence ID" value="XM_003855851.1"/>
</dbReference>
<organism evidence="2 3">
    <name type="scientific">Zymoseptoria tritici (strain CBS 115943 / IPO323)</name>
    <name type="common">Speckled leaf blotch fungus</name>
    <name type="synonym">Septoria tritici</name>
    <dbReference type="NCBI Taxonomy" id="336722"/>
    <lineage>
        <taxon>Eukaryota</taxon>
        <taxon>Fungi</taxon>
        <taxon>Dikarya</taxon>
        <taxon>Ascomycota</taxon>
        <taxon>Pezizomycotina</taxon>
        <taxon>Dothideomycetes</taxon>
        <taxon>Dothideomycetidae</taxon>
        <taxon>Mycosphaerellales</taxon>
        <taxon>Mycosphaerellaceae</taxon>
        <taxon>Zymoseptoria</taxon>
    </lineage>
</organism>
<evidence type="ECO:0000313" key="2">
    <source>
        <dbReference type="EMBL" id="EGP90875.1"/>
    </source>
</evidence>
<reference evidence="2 3" key="1">
    <citation type="journal article" date="2011" name="PLoS Genet.">
        <title>Finished genome of the fungal wheat pathogen Mycosphaerella graminicola reveals dispensome structure, chromosome plasticity, and stealth pathogenesis.</title>
        <authorList>
            <person name="Goodwin S.B."/>
            <person name="Ben M'barek S."/>
            <person name="Dhillon B."/>
            <person name="Wittenberg A.H.J."/>
            <person name="Crane C.F."/>
            <person name="Hane J.K."/>
            <person name="Foster A.J."/>
            <person name="Van der Lee T.A.J."/>
            <person name="Grimwood J."/>
            <person name="Aerts A."/>
            <person name="Antoniw J."/>
            <person name="Bailey A."/>
            <person name="Bluhm B."/>
            <person name="Bowler J."/>
            <person name="Bristow J."/>
            <person name="van der Burgt A."/>
            <person name="Canto-Canche B."/>
            <person name="Churchill A.C.L."/>
            <person name="Conde-Ferraez L."/>
            <person name="Cools H.J."/>
            <person name="Coutinho P.M."/>
            <person name="Csukai M."/>
            <person name="Dehal P."/>
            <person name="De Wit P."/>
            <person name="Donzelli B."/>
            <person name="van de Geest H.C."/>
            <person name="van Ham R.C.H.J."/>
            <person name="Hammond-Kosack K.E."/>
            <person name="Henrissat B."/>
            <person name="Kilian A."/>
            <person name="Kobayashi A.K."/>
            <person name="Koopmann E."/>
            <person name="Kourmpetis Y."/>
            <person name="Kuzniar A."/>
            <person name="Lindquist E."/>
            <person name="Lombard V."/>
            <person name="Maliepaard C."/>
            <person name="Martins N."/>
            <person name="Mehrabi R."/>
            <person name="Nap J.P.H."/>
            <person name="Ponomarenko A."/>
            <person name="Rudd J.J."/>
            <person name="Salamov A."/>
            <person name="Schmutz J."/>
            <person name="Schouten H.J."/>
            <person name="Shapiro H."/>
            <person name="Stergiopoulos I."/>
            <person name="Torriani S.F.F."/>
            <person name="Tu H."/>
            <person name="de Vries R.P."/>
            <person name="Waalwijk C."/>
            <person name="Ware S.B."/>
            <person name="Wiebenga A."/>
            <person name="Zwiers L.-H."/>
            <person name="Oliver R.P."/>
            <person name="Grigoriev I.V."/>
            <person name="Kema G.H.J."/>
        </authorList>
    </citation>
    <scope>NUCLEOTIDE SEQUENCE [LARGE SCALE GENOMIC DNA]</scope>
    <source>
        <strain evidence="3">CBS 115943 / IPO323</strain>
    </source>
</reference>
<protein>
    <submittedName>
        <fullName evidence="2">Uncharacterized protein</fullName>
    </submittedName>
</protein>
<sequence length="64" mass="7117">MYMKPSASISTSTSTSTSPSRTIKNHFPSVFEAATSVLGMPIQKNEERSEMLDVAHRRSRSLMI</sequence>
<dbReference type="Proteomes" id="UP000008062">
    <property type="component" value="Chromosome 1"/>
</dbReference>
<name>F9WXJ5_ZYMTI</name>
<gene>
    <name evidence="2" type="ORF">MYCGRDRAFT_102020</name>
</gene>
<dbReference type="HOGENOM" id="CLU_2869382_0_0_1"/>
<dbReference type="KEGG" id="ztr:MYCGRDRAFT_102020"/>
<keyword evidence="3" id="KW-1185">Reference proteome</keyword>
<dbReference type="EMBL" id="CM001196">
    <property type="protein sequence ID" value="EGP90875.1"/>
    <property type="molecule type" value="Genomic_DNA"/>
</dbReference>
<dbReference type="AlphaFoldDB" id="F9WXJ5"/>
<accession>F9WXJ5</accession>
<evidence type="ECO:0000256" key="1">
    <source>
        <dbReference type="SAM" id="MobiDB-lite"/>
    </source>
</evidence>
<dbReference type="InParanoid" id="F9WXJ5"/>
<proteinExistence type="predicted"/>
<evidence type="ECO:0000313" key="3">
    <source>
        <dbReference type="Proteomes" id="UP000008062"/>
    </source>
</evidence>
<dbReference type="GeneID" id="13403315"/>